<dbReference type="PANTHER" id="PTHR33420">
    <property type="entry name" value="FIMBRIAL SUBUNIT ELFA-RELATED"/>
    <property type="match status" value="1"/>
</dbReference>
<dbReference type="Proteomes" id="UP000234296">
    <property type="component" value="Unassembled WGS sequence"/>
</dbReference>
<accession>A0ABX4SWZ8</accession>
<dbReference type="PANTHER" id="PTHR33420:SF34">
    <property type="entry name" value="MINOR FIMBRIAL SUBUNIT"/>
    <property type="match status" value="1"/>
</dbReference>
<proteinExistence type="predicted"/>
<dbReference type="InterPro" id="IPR000259">
    <property type="entry name" value="Adhesion_dom_fimbrial"/>
</dbReference>
<feature type="signal peptide" evidence="1">
    <location>
        <begin position="1"/>
        <end position="21"/>
    </location>
</feature>
<keyword evidence="1" id="KW-0732">Signal</keyword>
<evidence type="ECO:0000256" key="1">
    <source>
        <dbReference type="SAM" id="SignalP"/>
    </source>
</evidence>
<dbReference type="SUPFAM" id="SSF49401">
    <property type="entry name" value="Bacterial adhesins"/>
    <property type="match status" value="1"/>
</dbReference>
<evidence type="ECO:0000259" key="2">
    <source>
        <dbReference type="Pfam" id="PF00419"/>
    </source>
</evidence>
<reference evidence="4" key="1">
    <citation type="submission" date="2017-12" db="EMBL/GenBank/DDBJ databases">
        <title>The genome sequence of Pantoea sp. 596.</title>
        <authorList>
            <person name="Gao J."/>
            <person name="Mao X."/>
            <person name="Sun J."/>
        </authorList>
    </citation>
    <scope>NUCLEOTIDE SEQUENCE [LARGE SCALE GENOMIC DNA]</scope>
    <source>
        <strain evidence="4">596</strain>
    </source>
</reference>
<dbReference type="Gene3D" id="2.60.40.1090">
    <property type="entry name" value="Fimbrial-type adhesion domain"/>
    <property type="match status" value="1"/>
</dbReference>
<keyword evidence="4" id="KW-1185">Reference proteome</keyword>
<evidence type="ECO:0000313" key="3">
    <source>
        <dbReference type="EMBL" id="PLR27454.1"/>
    </source>
</evidence>
<evidence type="ECO:0000313" key="4">
    <source>
        <dbReference type="Proteomes" id="UP000234296"/>
    </source>
</evidence>
<sequence>MNSMKWLVIFFALLHCKMLFSAPIAPHEEIIPGTNRYPINVSGIIVSSQCTLNGDRESRVNFGDIIIQLIDGIRFSKSVPFTVTCPGAFNGEQEVFISATAAVFDKNVISTTNSNVGIKLILNGKDIEINKAHNIDWRISNTLIAVPVKNKAKVTAGNFTATATMVLNVR</sequence>
<dbReference type="InterPro" id="IPR050263">
    <property type="entry name" value="Bact_Fimbrial_Adh_Pro"/>
</dbReference>
<feature type="domain" description="Fimbrial-type adhesion" evidence="2">
    <location>
        <begin position="39"/>
        <end position="169"/>
    </location>
</feature>
<dbReference type="Pfam" id="PF00419">
    <property type="entry name" value="Fimbrial"/>
    <property type="match status" value="1"/>
</dbReference>
<organism evidence="3 4">
    <name type="scientific">Pantoea endophytica</name>
    <dbReference type="NCBI Taxonomy" id="92488"/>
    <lineage>
        <taxon>Bacteria</taxon>
        <taxon>Pseudomonadati</taxon>
        <taxon>Pseudomonadota</taxon>
        <taxon>Gammaproteobacteria</taxon>
        <taxon>Enterobacterales</taxon>
        <taxon>Erwiniaceae</taxon>
        <taxon>Pantoea</taxon>
    </lineage>
</organism>
<name>A0ABX4SWZ8_9GAMM</name>
<dbReference type="InterPro" id="IPR036937">
    <property type="entry name" value="Adhesion_dom_fimbrial_sf"/>
</dbReference>
<comment type="caution">
    <text evidence="3">The sequence shown here is derived from an EMBL/GenBank/DDBJ whole genome shotgun (WGS) entry which is preliminary data.</text>
</comment>
<dbReference type="InterPro" id="IPR008966">
    <property type="entry name" value="Adhesion_dom_sf"/>
</dbReference>
<protein>
    <recommendedName>
        <fullName evidence="2">Fimbrial-type adhesion domain-containing protein</fullName>
    </recommendedName>
</protein>
<dbReference type="EMBL" id="PJRT01000001">
    <property type="protein sequence ID" value="PLR27454.1"/>
    <property type="molecule type" value="Genomic_DNA"/>
</dbReference>
<gene>
    <name evidence="3" type="ORF">PZBJ_00460</name>
</gene>
<feature type="chain" id="PRO_5046522677" description="Fimbrial-type adhesion domain-containing protein" evidence="1">
    <location>
        <begin position="22"/>
        <end position="170"/>
    </location>
</feature>